<feature type="region of interest" description="Disordered" evidence="1">
    <location>
        <begin position="1"/>
        <end position="71"/>
    </location>
</feature>
<feature type="compositionally biased region" description="Basic residues" evidence="1">
    <location>
        <begin position="169"/>
        <end position="192"/>
    </location>
</feature>
<dbReference type="EMBL" id="MN739163">
    <property type="protein sequence ID" value="QHS91758.1"/>
    <property type="molecule type" value="Genomic_DNA"/>
</dbReference>
<name>A0A6C0BK24_9ZZZZ</name>
<feature type="compositionally biased region" description="Polar residues" evidence="1">
    <location>
        <begin position="46"/>
        <end position="55"/>
    </location>
</feature>
<feature type="compositionally biased region" description="Pro residues" evidence="1">
    <location>
        <begin position="31"/>
        <end position="40"/>
    </location>
</feature>
<organism evidence="2">
    <name type="scientific">viral metagenome</name>
    <dbReference type="NCBI Taxonomy" id="1070528"/>
    <lineage>
        <taxon>unclassified sequences</taxon>
        <taxon>metagenomes</taxon>
        <taxon>organismal metagenomes</taxon>
    </lineage>
</organism>
<proteinExistence type="predicted"/>
<feature type="compositionally biased region" description="Low complexity" evidence="1">
    <location>
        <begin position="122"/>
        <end position="140"/>
    </location>
</feature>
<evidence type="ECO:0000313" key="2">
    <source>
        <dbReference type="EMBL" id="QHS91758.1"/>
    </source>
</evidence>
<accession>A0A6C0BK24</accession>
<evidence type="ECO:0000256" key="1">
    <source>
        <dbReference type="SAM" id="MobiDB-lite"/>
    </source>
</evidence>
<feature type="region of interest" description="Disordered" evidence="1">
    <location>
        <begin position="119"/>
        <end position="192"/>
    </location>
</feature>
<dbReference type="AlphaFoldDB" id="A0A6C0BK24"/>
<protein>
    <submittedName>
        <fullName evidence="2">Uncharacterized protein</fullName>
    </submittedName>
</protein>
<feature type="compositionally biased region" description="Polar residues" evidence="1">
    <location>
        <begin position="142"/>
        <end position="157"/>
    </location>
</feature>
<sequence>MAYNPYRASYGLPPPILPSAGKPAPQGMAPMQPPPLPPLQAPLRIQNPQPNTTRKNTNLNTSISSIRSSNRSAVSILSENFRLEDQLTNGFASNKQQREAMKAFDPQRIREIKGSRRAQQMVSSALAGGSPSVPGSSPPARTVSSNPPSKNGSTNSLFGGLSPIAKVDNKRKRKTRKISRKSQKQLKNRKHK</sequence>
<reference evidence="2" key="1">
    <citation type="journal article" date="2020" name="Nature">
        <title>Giant virus diversity and host interactions through global metagenomics.</title>
        <authorList>
            <person name="Schulz F."/>
            <person name="Roux S."/>
            <person name="Paez-Espino D."/>
            <person name="Jungbluth S."/>
            <person name="Walsh D.A."/>
            <person name="Denef V.J."/>
            <person name="McMahon K.D."/>
            <person name="Konstantinidis K.T."/>
            <person name="Eloe-Fadrosh E.A."/>
            <person name="Kyrpides N.C."/>
            <person name="Woyke T."/>
        </authorList>
    </citation>
    <scope>NUCLEOTIDE SEQUENCE</scope>
    <source>
        <strain evidence="2">GVMAG-M-3300013006-15</strain>
    </source>
</reference>
<feature type="compositionally biased region" description="Low complexity" evidence="1">
    <location>
        <begin position="56"/>
        <end position="71"/>
    </location>
</feature>